<dbReference type="Proteomes" id="UP000002875">
    <property type="component" value="Chromosome"/>
</dbReference>
<protein>
    <submittedName>
        <fullName evidence="1">Polyketide cyclase/dehydrase</fullName>
    </submittedName>
</protein>
<keyword evidence="2" id="KW-1185">Reference proteome</keyword>
<sequence>MKKLLFVFGLIVVGFCAFFTFENYQFNQLINQSSINGMNIPINPNAPVNSKAAIVINASVDSVWKTLTNIKNWPQWQKNITEVEVLSEIEEGTAFQWKAGGLTFHSKIHTKKPMQAFGWTGTTLGASAIHNWHFIAENGRTIVRVEESLQGVFPRLFQGYFQKNLDLGVVQNLKELKDASELR</sequence>
<dbReference type="Pfam" id="PF10604">
    <property type="entry name" value="Polyketide_cyc2"/>
    <property type="match status" value="1"/>
</dbReference>
<dbReference type="EMBL" id="CP002961">
    <property type="protein sequence ID" value="AFK02023.1"/>
    <property type="molecule type" value="Genomic_DNA"/>
</dbReference>
<evidence type="ECO:0000313" key="1">
    <source>
        <dbReference type="EMBL" id="AFK02023.1"/>
    </source>
</evidence>
<dbReference type="Gene3D" id="3.30.530.20">
    <property type="match status" value="1"/>
</dbReference>
<gene>
    <name evidence="1" type="ordered locus">Emtol_0872</name>
</gene>
<proteinExistence type="predicted"/>
<dbReference type="SUPFAM" id="SSF55961">
    <property type="entry name" value="Bet v1-like"/>
    <property type="match status" value="1"/>
</dbReference>
<evidence type="ECO:0000313" key="2">
    <source>
        <dbReference type="Proteomes" id="UP000002875"/>
    </source>
</evidence>
<dbReference type="InterPro" id="IPR023393">
    <property type="entry name" value="START-like_dom_sf"/>
</dbReference>
<reference evidence="1 2" key="1">
    <citation type="submission" date="2011-07" db="EMBL/GenBank/DDBJ databases">
        <title>The complete genome of chromosome of Emticicia oligotrophica DSM 17448.</title>
        <authorList>
            <consortium name="US DOE Joint Genome Institute (JGI-PGF)"/>
            <person name="Lucas S."/>
            <person name="Han J."/>
            <person name="Lapidus A."/>
            <person name="Bruce D."/>
            <person name="Goodwin L."/>
            <person name="Pitluck S."/>
            <person name="Peters L."/>
            <person name="Kyrpides N."/>
            <person name="Mavromatis K."/>
            <person name="Ivanova N."/>
            <person name="Ovchinnikova G."/>
            <person name="Teshima H."/>
            <person name="Detter J.C."/>
            <person name="Tapia R."/>
            <person name="Han C."/>
            <person name="Land M."/>
            <person name="Hauser L."/>
            <person name="Markowitz V."/>
            <person name="Cheng J.-F."/>
            <person name="Hugenholtz P."/>
            <person name="Woyke T."/>
            <person name="Wu D."/>
            <person name="Tindall B."/>
            <person name="Pomrenke H."/>
            <person name="Brambilla E."/>
            <person name="Klenk H.-P."/>
            <person name="Eisen J.A."/>
        </authorList>
    </citation>
    <scope>NUCLEOTIDE SEQUENCE [LARGE SCALE GENOMIC DNA]</scope>
    <source>
        <strain evidence="1 2">DSM 17448</strain>
    </source>
</reference>
<dbReference type="InterPro" id="IPR019587">
    <property type="entry name" value="Polyketide_cyclase/dehydratase"/>
</dbReference>
<dbReference type="RefSeq" id="WP_015027723.1">
    <property type="nucleotide sequence ID" value="NC_018748.1"/>
</dbReference>
<accession>A0ABM5MY47</accession>
<organism evidence="1 2">
    <name type="scientific">Emticicia oligotrophica (strain DSM 17448 / CIP 109782 / MTCC 6937 / GPTSA100-15)</name>
    <dbReference type="NCBI Taxonomy" id="929562"/>
    <lineage>
        <taxon>Bacteria</taxon>
        <taxon>Pseudomonadati</taxon>
        <taxon>Bacteroidota</taxon>
        <taxon>Cytophagia</taxon>
        <taxon>Cytophagales</taxon>
        <taxon>Leadbetterellaceae</taxon>
        <taxon>Emticicia</taxon>
    </lineage>
</organism>
<name>A0ABM5MY47_EMTOG</name>